<name>A0A449AVN7_9BACT</name>
<dbReference type="RefSeq" id="WP_129622125.1">
    <property type="nucleotide sequence ID" value="NZ_LR215024.1"/>
</dbReference>
<sequence>MEDKLLKLNQLQQDFMVLSNEIYFLNNLIKLKQQQLNLIKNSTLISKDTKDSLENIIKDYFQKIEQISQNSKSASKELSKQIVKLTK</sequence>
<dbReference type="EMBL" id="LR215024">
    <property type="protein sequence ID" value="VEU70327.1"/>
    <property type="molecule type" value="Genomic_DNA"/>
</dbReference>
<feature type="coiled-coil region" evidence="1">
    <location>
        <begin position="50"/>
        <end position="77"/>
    </location>
</feature>
<keyword evidence="4" id="KW-1185">Reference proteome</keyword>
<dbReference type="KEGG" id="mgly:NCTC10194_00336"/>
<accession>A0A449AVN7</accession>
<organism evidence="3 4">
    <name type="scientific">Mycoplasmopsis glycophila</name>
    <dbReference type="NCBI Taxonomy" id="171285"/>
    <lineage>
        <taxon>Bacteria</taxon>
        <taxon>Bacillati</taxon>
        <taxon>Mycoplasmatota</taxon>
        <taxon>Mycoplasmoidales</taxon>
        <taxon>Metamycoplasmataceae</taxon>
        <taxon>Mycoplasmopsis</taxon>
    </lineage>
</organism>
<gene>
    <name evidence="2" type="ORF">NCTC10194_00336</name>
    <name evidence="3" type="ORF">NCTC10194_00529</name>
</gene>
<evidence type="ECO:0000313" key="4">
    <source>
        <dbReference type="Proteomes" id="UP000290815"/>
    </source>
</evidence>
<evidence type="ECO:0000256" key="1">
    <source>
        <dbReference type="SAM" id="Coils"/>
    </source>
</evidence>
<dbReference type="AlphaFoldDB" id="A0A449AVN7"/>
<protein>
    <submittedName>
        <fullName evidence="3">Uncharacterized protein</fullName>
    </submittedName>
</protein>
<evidence type="ECO:0000313" key="3">
    <source>
        <dbReference type="EMBL" id="VEU70666.1"/>
    </source>
</evidence>
<reference evidence="3 4" key="1">
    <citation type="submission" date="2019-01" db="EMBL/GenBank/DDBJ databases">
        <authorList>
            <consortium name="Pathogen Informatics"/>
        </authorList>
    </citation>
    <scope>NUCLEOTIDE SEQUENCE [LARGE SCALE GENOMIC DNA]</scope>
    <source>
        <strain evidence="3 4">NCTC10194</strain>
    </source>
</reference>
<dbReference type="Proteomes" id="UP000290815">
    <property type="component" value="Chromosome"/>
</dbReference>
<evidence type="ECO:0000313" key="2">
    <source>
        <dbReference type="EMBL" id="VEU70327.1"/>
    </source>
</evidence>
<proteinExistence type="predicted"/>
<dbReference type="EMBL" id="LR215024">
    <property type="protein sequence ID" value="VEU70666.1"/>
    <property type="molecule type" value="Genomic_DNA"/>
</dbReference>
<dbReference type="KEGG" id="mgly:NCTC10194_00529"/>
<keyword evidence="1" id="KW-0175">Coiled coil</keyword>